<keyword evidence="3" id="KW-1185">Reference proteome</keyword>
<dbReference type="PANTHER" id="PTHR46082:SF6">
    <property type="entry name" value="AAA+ ATPASE DOMAIN-CONTAINING PROTEIN-RELATED"/>
    <property type="match status" value="1"/>
</dbReference>
<reference evidence="2" key="1">
    <citation type="submission" date="2021-06" db="EMBL/GenBank/DDBJ databases">
        <title>Comparative genomics, transcriptomics and evolutionary studies reveal genomic signatures of adaptation to plant cell wall in hemibiotrophic fungi.</title>
        <authorList>
            <consortium name="DOE Joint Genome Institute"/>
            <person name="Baroncelli R."/>
            <person name="Diaz J.F."/>
            <person name="Benocci T."/>
            <person name="Peng M."/>
            <person name="Battaglia E."/>
            <person name="Haridas S."/>
            <person name="Andreopoulos W."/>
            <person name="Labutti K."/>
            <person name="Pangilinan J."/>
            <person name="Floch G.L."/>
            <person name="Makela M.R."/>
            <person name="Henrissat B."/>
            <person name="Grigoriev I.V."/>
            <person name="Crouch J.A."/>
            <person name="De Vries R.P."/>
            <person name="Sukno S.A."/>
            <person name="Thon M.R."/>
        </authorList>
    </citation>
    <scope>NUCLEOTIDE SEQUENCE</scope>
    <source>
        <strain evidence="2">CBS 102054</strain>
    </source>
</reference>
<dbReference type="SUPFAM" id="SSF53167">
    <property type="entry name" value="Purine and uridine phosphorylases"/>
    <property type="match status" value="1"/>
</dbReference>
<sequence>MTSYPQPRRFEDFRIAVICALAREYDAVILAFDEIWNDDRDGRGPAPRQYNNYTLGLIGVHYVVLVLLPNMGKVSAANEVVRLRSIYVGLEVAFLTGICGGVPSPGTDHEVLLGDVVIGKSIVQYDLGRQYPGKFRRKDGIEDNLSRLNKEVRSFLATYETQHGRDELQRRITKVLEQIQQMTIDAHNRSCYDRPAVEEDSLFEPTCLHRHRDQPGCSCSESTACDGAIKASCQELGCDVVYQVVRRRLESKRFESRIHVGCIGSGDTVMKSGEHRDRVAQEHDIIAFEMEGAGVWEEIPCIIVKGVCDYADSHKNKLWQDFAAAMAASATKALMERYMCRTPRTNCT</sequence>
<dbReference type="GO" id="GO:0003824">
    <property type="term" value="F:catalytic activity"/>
    <property type="evidence" value="ECO:0007669"/>
    <property type="project" value="InterPro"/>
</dbReference>
<dbReference type="Proteomes" id="UP001243989">
    <property type="component" value="Unassembled WGS sequence"/>
</dbReference>
<organism evidence="2 3">
    <name type="scientific">Colletotrichum phormii</name>
    <dbReference type="NCBI Taxonomy" id="359342"/>
    <lineage>
        <taxon>Eukaryota</taxon>
        <taxon>Fungi</taxon>
        <taxon>Dikarya</taxon>
        <taxon>Ascomycota</taxon>
        <taxon>Pezizomycotina</taxon>
        <taxon>Sordariomycetes</taxon>
        <taxon>Hypocreomycetidae</taxon>
        <taxon>Glomerellales</taxon>
        <taxon>Glomerellaceae</taxon>
        <taxon>Colletotrichum</taxon>
        <taxon>Colletotrichum acutatum species complex</taxon>
    </lineage>
</organism>
<evidence type="ECO:0000313" key="2">
    <source>
        <dbReference type="EMBL" id="KAK1624261.1"/>
    </source>
</evidence>
<dbReference type="InterPro" id="IPR053137">
    <property type="entry name" value="NLR-like"/>
</dbReference>
<proteinExistence type="predicted"/>
<dbReference type="RefSeq" id="XP_060440256.1">
    <property type="nucleotide sequence ID" value="XM_060595546.1"/>
</dbReference>
<dbReference type="AlphaFoldDB" id="A0AAI9ZIZ7"/>
<name>A0AAI9ZIZ7_9PEZI</name>
<dbReference type="GO" id="GO:0009116">
    <property type="term" value="P:nucleoside metabolic process"/>
    <property type="evidence" value="ECO:0007669"/>
    <property type="project" value="InterPro"/>
</dbReference>
<dbReference type="Gene3D" id="3.40.50.1580">
    <property type="entry name" value="Nucleoside phosphorylase domain"/>
    <property type="match status" value="1"/>
</dbReference>
<accession>A0AAI9ZIZ7</accession>
<evidence type="ECO:0000259" key="1">
    <source>
        <dbReference type="Pfam" id="PF01048"/>
    </source>
</evidence>
<comment type="caution">
    <text evidence="2">The sequence shown here is derived from an EMBL/GenBank/DDBJ whole genome shotgun (WGS) entry which is preliminary data.</text>
</comment>
<dbReference type="GeneID" id="85480408"/>
<dbReference type="InterPro" id="IPR035994">
    <property type="entry name" value="Nucleoside_phosphorylase_sf"/>
</dbReference>
<gene>
    <name evidence="2" type="ORF">BDP81DRAFT_501896</name>
</gene>
<feature type="domain" description="Nucleoside phosphorylase" evidence="1">
    <location>
        <begin position="14"/>
        <end position="332"/>
    </location>
</feature>
<evidence type="ECO:0000313" key="3">
    <source>
        <dbReference type="Proteomes" id="UP001243989"/>
    </source>
</evidence>
<protein>
    <submittedName>
        <fullName evidence="2">Phosphorylase superfamily protein</fullName>
    </submittedName>
</protein>
<dbReference type="InterPro" id="IPR000845">
    <property type="entry name" value="Nucleoside_phosphorylase_d"/>
</dbReference>
<dbReference type="PANTHER" id="PTHR46082">
    <property type="entry name" value="ATP/GTP-BINDING PROTEIN-RELATED"/>
    <property type="match status" value="1"/>
</dbReference>
<dbReference type="Pfam" id="PF01048">
    <property type="entry name" value="PNP_UDP_1"/>
    <property type="match status" value="1"/>
</dbReference>
<dbReference type="EMBL" id="JAHMHQ010000025">
    <property type="protein sequence ID" value="KAK1624261.1"/>
    <property type="molecule type" value="Genomic_DNA"/>
</dbReference>